<evidence type="ECO:0000256" key="6">
    <source>
        <dbReference type="ARBA" id="ARBA00023316"/>
    </source>
</evidence>
<evidence type="ECO:0000256" key="3">
    <source>
        <dbReference type="ARBA" id="ARBA00022960"/>
    </source>
</evidence>
<dbReference type="GO" id="GO:0016755">
    <property type="term" value="F:aminoacyltransferase activity"/>
    <property type="evidence" value="ECO:0007669"/>
    <property type="project" value="InterPro"/>
</dbReference>
<gene>
    <name evidence="7" type="ORF">COS18_04355</name>
</gene>
<evidence type="ECO:0000256" key="2">
    <source>
        <dbReference type="ARBA" id="ARBA00022679"/>
    </source>
</evidence>
<reference evidence="8" key="1">
    <citation type="submission" date="2017-09" db="EMBL/GenBank/DDBJ databases">
        <title>Depth-based differentiation of microbial function through sediment-hosted aquifers and enrichment of novel symbionts in the deep terrestrial subsurface.</title>
        <authorList>
            <person name="Probst A.J."/>
            <person name="Ladd B."/>
            <person name="Jarett J.K."/>
            <person name="Geller-Mcgrath D.E."/>
            <person name="Sieber C.M.K."/>
            <person name="Emerson J.B."/>
            <person name="Anantharaman K."/>
            <person name="Thomas B.C."/>
            <person name="Malmstrom R."/>
            <person name="Stieglmeier M."/>
            <person name="Klingl A."/>
            <person name="Woyke T."/>
            <person name="Ryan C.M."/>
            <person name="Banfield J.F."/>
        </authorList>
    </citation>
    <scope>NUCLEOTIDE SEQUENCE [LARGE SCALE GENOMIC DNA]</scope>
</reference>
<sequence length="340" mass="39616">MNIIEIKTKEELNAFAGGQPHSQFLQSWQWGEFHKNVSGNVWRLGIMEEEKLAAVATIIEKALPAGKKYFYCPRGPIINYQLSRLPSALSQANGGQAIINYQLILETLFSEIKKIAEGERAMFLRFDPTFTIKDWSATISQTIDVQPSQTLILDLAKTESELLKQMHPKTRYNIKLAEKKGVKVYEAGMAKFEEFWRLLDITGERDYFRLHGRDYYKTMLFLDKDFIKLFVAEYRKKIIAANIISFFGDTATYMHGASANENRNIMAPHKLQWEVIKEAKKKAHKYYDFYGIDEKKWPGVTKFKKGFGGEEIIYPGTFDLVFDQNWYSIYKMIRKVRRTF</sequence>
<keyword evidence="2" id="KW-0808">Transferase</keyword>
<dbReference type="GO" id="GO:0071555">
    <property type="term" value="P:cell wall organization"/>
    <property type="evidence" value="ECO:0007669"/>
    <property type="project" value="UniProtKB-KW"/>
</dbReference>
<evidence type="ECO:0000313" key="7">
    <source>
        <dbReference type="EMBL" id="PIV50675.1"/>
    </source>
</evidence>
<evidence type="ECO:0008006" key="9">
    <source>
        <dbReference type="Google" id="ProtNLM"/>
    </source>
</evidence>
<dbReference type="PANTHER" id="PTHR36174">
    <property type="entry name" value="LIPID II:GLYCINE GLYCYLTRANSFERASE"/>
    <property type="match status" value="1"/>
</dbReference>
<dbReference type="Pfam" id="PF02388">
    <property type="entry name" value="FemAB"/>
    <property type="match status" value="2"/>
</dbReference>
<dbReference type="InterPro" id="IPR003447">
    <property type="entry name" value="FEMABX"/>
</dbReference>
<evidence type="ECO:0000256" key="4">
    <source>
        <dbReference type="ARBA" id="ARBA00022984"/>
    </source>
</evidence>
<protein>
    <recommendedName>
        <fullName evidence="9">Peptidoglycan bridge formation protein FemAB</fullName>
    </recommendedName>
</protein>
<keyword evidence="3" id="KW-0133">Cell shape</keyword>
<name>A0A2M7DLM3_9BACT</name>
<accession>A0A2M7DLM3</accession>
<keyword evidence="5" id="KW-0012">Acyltransferase</keyword>
<dbReference type="Proteomes" id="UP000228896">
    <property type="component" value="Unassembled WGS sequence"/>
</dbReference>
<dbReference type="GO" id="GO:0009252">
    <property type="term" value="P:peptidoglycan biosynthetic process"/>
    <property type="evidence" value="ECO:0007669"/>
    <property type="project" value="UniProtKB-KW"/>
</dbReference>
<dbReference type="PROSITE" id="PS51191">
    <property type="entry name" value="FEMABX"/>
    <property type="match status" value="1"/>
</dbReference>
<comment type="caution">
    <text evidence="7">The sequence shown here is derived from an EMBL/GenBank/DDBJ whole genome shotgun (WGS) entry which is preliminary data.</text>
</comment>
<evidence type="ECO:0000313" key="8">
    <source>
        <dbReference type="Proteomes" id="UP000228896"/>
    </source>
</evidence>
<keyword evidence="6" id="KW-0961">Cell wall biogenesis/degradation</keyword>
<proteinExistence type="inferred from homology"/>
<evidence type="ECO:0000256" key="5">
    <source>
        <dbReference type="ARBA" id="ARBA00023315"/>
    </source>
</evidence>
<comment type="similarity">
    <text evidence="1">Belongs to the FemABX family.</text>
</comment>
<dbReference type="EMBL" id="PETS01000110">
    <property type="protein sequence ID" value="PIV50675.1"/>
    <property type="molecule type" value="Genomic_DNA"/>
</dbReference>
<dbReference type="AlphaFoldDB" id="A0A2M7DLM3"/>
<keyword evidence="4" id="KW-0573">Peptidoglycan synthesis</keyword>
<dbReference type="Gene3D" id="3.40.630.30">
    <property type="match status" value="2"/>
</dbReference>
<dbReference type="SUPFAM" id="SSF55729">
    <property type="entry name" value="Acyl-CoA N-acyltransferases (Nat)"/>
    <property type="match status" value="2"/>
</dbReference>
<evidence type="ECO:0000256" key="1">
    <source>
        <dbReference type="ARBA" id="ARBA00009943"/>
    </source>
</evidence>
<dbReference type="PANTHER" id="PTHR36174:SF1">
    <property type="entry name" value="LIPID II:GLYCINE GLYCYLTRANSFERASE"/>
    <property type="match status" value="1"/>
</dbReference>
<organism evidence="7 8">
    <name type="scientific">Candidatus Falkowbacteria bacterium CG02_land_8_20_14_3_00_36_14</name>
    <dbReference type="NCBI Taxonomy" id="1974560"/>
    <lineage>
        <taxon>Bacteria</taxon>
        <taxon>Candidatus Falkowiibacteriota</taxon>
    </lineage>
</organism>
<dbReference type="GO" id="GO:0008360">
    <property type="term" value="P:regulation of cell shape"/>
    <property type="evidence" value="ECO:0007669"/>
    <property type="project" value="UniProtKB-KW"/>
</dbReference>
<dbReference type="InterPro" id="IPR016181">
    <property type="entry name" value="Acyl_CoA_acyltransferase"/>
</dbReference>
<dbReference type="InterPro" id="IPR050644">
    <property type="entry name" value="PG_Glycine_Bridge_Synth"/>
</dbReference>